<evidence type="ECO:0000313" key="2">
    <source>
        <dbReference type="EMBL" id="SBM38346.1"/>
    </source>
</evidence>
<evidence type="ECO:0000313" key="3">
    <source>
        <dbReference type="Proteomes" id="UP000078124"/>
    </source>
</evidence>
<dbReference type="Proteomes" id="UP000078124">
    <property type="component" value="Unassembled WGS sequence"/>
</dbReference>
<gene>
    <name evidence="1" type="ORF">DN603_05140</name>
    <name evidence="2" type="ORF">SAMEA2273876_04170</name>
</gene>
<sequence length="72" mass="8120">MLSTVEGRLFSLLAVELTPTAKEIVQEIDISSRAVERNLKMLQQQVRLQRTSTMKGTLADSLARYSELEVIL</sequence>
<dbReference type="EMBL" id="FLAC01000019">
    <property type="protein sequence ID" value="SBM38346.1"/>
    <property type="molecule type" value="Genomic_DNA"/>
</dbReference>
<protein>
    <submittedName>
        <fullName evidence="2">Type I restriction-modification system</fullName>
    </submittedName>
</protein>
<name>A0A443VS09_RAOPL</name>
<dbReference type="AlphaFoldDB" id="A0A443VS09"/>
<reference evidence="1 4" key="2">
    <citation type="submission" date="2018-06" db="EMBL/GenBank/DDBJ databases">
        <title>Carbapenemase-producing Enterobacteriaceae present in wastewater treatment plant effluent and nearby surface waters in the US.</title>
        <authorList>
            <person name="Mathys D.A."/>
            <person name="Mollenkopf D.F."/>
            <person name="Feicht S.M."/>
            <person name="Adams R.J."/>
            <person name="Albers A.L."/>
            <person name="Stuever D.M."/>
            <person name="Daniels J.B."/>
            <person name="Wittum T.E."/>
        </authorList>
    </citation>
    <scope>NUCLEOTIDE SEQUENCE [LARGE SCALE GENOMIC DNA]</scope>
    <source>
        <strain evidence="1 4">GEO_47_Down_B</strain>
    </source>
</reference>
<reference evidence="2 3" key="1">
    <citation type="submission" date="2016-05" db="EMBL/GenBank/DDBJ databases">
        <authorList>
            <consortium name="Pathogen Informatics"/>
        </authorList>
    </citation>
    <scope>NUCLEOTIDE SEQUENCE [LARGE SCALE GENOMIC DNA]</scope>
    <source>
        <strain evidence="2 3">2880STDY5682802</strain>
    </source>
</reference>
<comment type="caution">
    <text evidence="1">The sequence shown here is derived from an EMBL/GenBank/DDBJ whole genome shotgun (WGS) entry which is preliminary data.</text>
</comment>
<accession>A0A443VS09</accession>
<organism evidence="1 4">
    <name type="scientific">Raoultella planticola</name>
    <name type="common">Klebsiella planticola</name>
    <dbReference type="NCBI Taxonomy" id="575"/>
    <lineage>
        <taxon>Bacteria</taxon>
        <taxon>Pseudomonadati</taxon>
        <taxon>Pseudomonadota</taxon>
        <taxon>Gammaproteobacteria</taxon>
        <taxon>Enterobacterales</taxon>
        <taxon>Enterobacteriaceae</taxon>
        <taxon>Klebsiella/Raoultella group</taxon>
        <taxon>Raoultella</taxon>
    </lineage>
</organism>
<dbReference type="EMBL" id="QKOX01000004">
    <property type="protein sequence ID" value="RWT24793.1"/>
    <property type="molecule type" value="Genomic_DNA"/>
</dbReference>
<proteinExistence type="predicted"/>
<dbReference type="Proteomes" id="UP000288843">
    <property type="component" value="Unassembled WGS sequence"/>
</dbReference>
<evidence type="ECO:0000313" key="4">
    <source>
        <dbReference type="Proteomes" id="UP000288843"/>
    </source>
</evidence>
<evidence type="ECO:0000313" key="1">
    <source>
        <dbReference type="EMBL" id="RWT24793.1"/>
    </source>
</evidence>